<evidence type="ECO:0000256" key="1">
    <source>
        <dbReference type="SAM" id="Phobius"/>
    </source>
</evidence>
<feature type="domain" description="TonB C-terminal" evidence="2">
    <location>
        <begin position="524"/>
        <end position="620"/>
    </location>
</feature>
<comment type="caution">
    <text evidence="3">The sequence shown here is derived from an EMBL/GenBank/DDBJ whole genome shotgun (WGS) entry which is preliminary data.</text>
</comment>
<evidence type="ECO:0000313" key="4">
    <source>
        <dbReference type="Proteomes" id="UP001501844"/>
    </source>
</evidence>
<feature type="transmembrane region" description="Helical" evidence="1">
    <location>
        <begin position="279"/>
        <end position="298"/>
    </location>
</feature>
<feature type="transmembrane region" description="Helical" evidence="1">
    <location>
        <begin position="99"/>
        <end position="120"/>
    </location>
</feature>
<dbReference type="RefSeq" id="WP_345169018.1">
    <property type="nucleotide sequence ID" value="NZ_BAABGX010000003.1"/>
</dbReference>
<dbReference type="InterPro" id="IPR037682">
    <property type="entry name" value="TonB_C"/>
</dbReference>
<name>A0ABP8FZQ2_9BACT</name>
<dbReference type="EMBL" id="BAABGX010000003">
    <property type="protein sequence ID" value="GAA4314380.1"/>
    <property type="molecule type" value="Genomic_DNA"/>
</dbReference>
<dbReference type="Pfam" id="PF03544">
    <property type="entry name" value="TonB_C"/>
    <property type="match status" value="2"/>
</dbReference>
<keyword evidence="1" id="KW-0472">Membrane</keyword>
<sequence>MNEALLQYLLESSIGLVLLYLFFALVLRRETSFQFNRLYLLASLLLAFTVPLTRLPGINVWPAPQEQEMILPALDQTEITDLSIAIAPALEKPTKQFDYWLLLYLAYGVGALFCAVRLLTQLGRLRRFAKQTGPAFYLPENVPVILTHGKLPTFSFWRYVFFDNSQKLTPQETQRILQHEQVHIHQRHSLDILLVSLAGILFWFNPLLVLYKKALEQTHEFIADAHVAKDAGASDYSSLLVKQVLRTSDFPLGSYFFLNQSLTLTRIKMMKKLHQSPRLSRLLLVVPTVAILLVAIAATRPVQAVEPATPEETSQVAAKVKETAAVFPGGPDALSTFVKSNFMLPEVAFQQRKSPNDFVKVTAVVEVAIQKDGTPVYRKTASLDLSPNTPEVKAAVQKQLEKLVQQMPAWAPAQKDGKAVESVETLTVTQVSGNFIGVEGAEASLQQKTKVTTTQAEDPAKESTKEGNTNLIPAIVMVYYPSSQKVATKDLEKKASPVMNMPKRTTNTGEKIYLSTNKLPQFPGGMVAMRKFLERRFRIPLAAQQSQIEGTVMGAFVISATGEVDRVEIAQSLSPSIDQELKRVLNELPAFTPGESEGKQVPVQYLVPIRIVAKRANETAVTKTEITVNGRSSGAPLKEVGKENTITQDSKPVTVTVEEEKVFVAVEQMPSFAGGQEAMYRYMQEAFNLPVDAGNMEGTLVASFVVAANGEVTKPLLLKKLHPSVDKEFLRVLQAMPKWEPGRQNGKAVSVKYTIPFRIEPKK</sequence>
<dbReference type="CDD" id="cd07341">
    <property type="entry name" value="M56_BlaR1_MecR1_like"/>
    <property type="match status" value="1"/>
</dbReference>
<dbReference type="Gene3D" id="3.30.1150.10">
    <property type="match status" value="2"/>
</dbReference>
<dbReference type="PROSITE" id="PS52015">
    <property type="entry name" value="TONB_CTD"/>
    <property type="match status" value="1"/>
</dbReference>
<accession>A0ABP8FZQ2</accession>
<organism evidence="3 4">
    <name type="scientific">Nibribacter koreensis</name>
    <dbReference type="NCBI Taxonomy" id="1084519"/>
    <lineage>
        <taxon>Bacteria</taxon>
        <taxon>Pseudomonadati</taxon>
        <taxon>Bacteroidota</taxon>
        <taxon>Cytophagia</taxon>
        <taxon>Cytophagales</taxon>
        <taxon>Hymenobacteraceae</taxon>
        <taxon>Nibribacter</taxon>
    </lineage>
</organism>
<feature type="transmembrane region" description="Helical" evidence="1">
    <location>
        <begin position="38"/>
        <end position="55"/>
    </location>
</feature>
<dbReference type="PANTHER" id="PTHR33446">
    <property type="entry name" value="PROTEIN TONB-RELATED"/>
    <property type="match status" value="1"/>
</dbReference>
<reference evidence="4" key="1">
    <citation type="journal article" date="2019" name="Int. J. Syst. Evol. Microbiol.">
        <title>The Global Catalogue of Microorganisms (GCM) 10K type strain sequencing project: providing services to taxonomists for standard genome sequencing and annotation.</title>
        <authorList>
            <consortium name="The Broad Institute Genomics Platform"/>
            <consortium name="The Broad Institute Genome Sequencing Center for Infectious Disease"/>
            <person name="Wu L."/>
            <person name="Ma J."/>
        </authorList>
    </citation>
    <scope>NUCLEOTIDE SEQUENCE [LARGE SCALE GENOMIC DNA]</scope>
    <source>
        <strain evidence="4">JCM 17917</strain>
    </source>
</reference>
<proteinExistence type="predicted"/>
<keyword evidence="1" id="KW-1133">Transmembrane helix</keyword>
<dbReference type="InterPro" id="IPR008756">
    <property type="entry name" value="Peptidase_M56"/>
</dbReference>
<dbReference type="Proteomes" id="UP001501844">
    <property type="component" value="Unassembled WGS sequence"/>
</dbReference>
<evidence type="ECO:0000313" key="3">
    <source>
        <dbReference type="EMBL" id="GAA4314380.1"/>
    </source>
</evidence>
<feature type="transmembrane region" description="Helical" evidence="1">
    <location>
        <begin position="6"/>
        <end position="26"/>
    </location>
</feature>
<keyword evidence="1" id="KW-0812">Transmembrane</keyword>
<keyword evidence="4" id="KW-1185">Reference proteome</keyword>
<dbReference type="SUPFAM" id="SSF74653">
    <property type="entry name" value="TolA/TonB C-terminal domain"/>
    <property type="match status" value="2"/>
</dbReference>
<evidence type="ECO:0000259" key="2">
    <source>
        <dbReference type="PROSITE" id="PS52015"/>
    </source>
</evidence>
<gene>
    <name evidence="3" type="ORF">GCM10023183_34560</name>
</gene>
<dbReference type="PANTHER" id="PTHR33446:SF2">
    <property type="entry name" value="PROTEIN TONB"/>
    <property type="match status" value="1"/>
</dbReference>
<dbReference type="InterPro" id="IPR051045">
    <property type="entry name" value="TonB-dependent_transducer"/>
</dbReference>
<dbReference type="Pfam" id="PF05569">
    <property type="entry name" value="Peptidase_M56"/>
    <property type="match status" value="1"/>
</dbReference>
<protein>
    <recommendedName>
        <fullName evidence="2">TonB C-terminal domain-containing protein</fullName>
    </recommendedName>
</protein>